<dbReference type="Pfam" id="PF18465">
    <property type="entry name" value="Rieske_3"/>
    <property type="match status" value="1"/>
</dbReference>
<keyword evidence="2" id="KW-0408">Iron</keyword>
<dbReference type="GO" id="GO:0046872">
    <property type="term" value="F:metal ion binding"/>
    <property type="evidence" value="ECO:0007669"/>
    <property type="project" value="UniProtKB-KW"/>
</dbReference>
<evidence type="ECO:0008006" key="9">
    <source>
        <dbReference type="Google" id="ProtNLM"/>
    </source>
</evidence>
<dbReference type="InterPro" id="IPR006657">
    <property type="entry name" value="MoPterin_dinucl-bd_dom"/>
</dbReference>
<dbReference type="GO" id="GO:0003954">
    <property type="term" value="F:NADH dehydrogenase activity"/>
    <property type="evidence" value="ECO:0007669"/>
    <property type="project" value="TreeGrafter"/>
</dbReference>
<organism evidence="7 8">
    <name type="scientific">Stygiolobus caldivivus</name>
    <dbReference type="NCBI Taxonomy" id="2824673"/>
    <lineage>
        <taxon>Archaea</taxon>
        <taxon>Thermoproteota</taxon>
        <taxon>Thermoprotei</taxon>
        <taxon>Sulfolobales</taxon>
        <taxon>Sulfolobaceae</taxon>
        <taxon>Stygiolobus</taxon>
    </lineage>
</organism>
<evidence type="ECO:0000259" key="5">
    <source>
        <dbReference type="Pfam" id="PF01568"/>
    </source>
</evidence>
<keyword evidence="3" id="KW-0411">Iron-sulfur</keyword>
<dbReference type="GeneID" id="66161986"/>
<name>A0A8D5ZGL9_9CREN</name>
<keyword evidence="8" id="KW-1185">Reference proteome</keyword>
<dbReference type="InterPro" id="IPR041632">
    <property type="entry name" value="AioA/IdrA_3Fe-4S"/>
</dbReference>
<dbReference type="EMBL" id="AP024597">
    <property type="protein sequence ID" value="BCU68939.1"/>
    <property type="molecule type" value="Genomic_DNA"/>
</dbReference>
<evidence type="ECO:0000313" key="7">
    <source>
        <dbReference type="EMBL" id="BCU68939.1"/>
    </source>
</evidence>
<accession>A0A8D5ZGL9</accession>
<evidence type="ECO:0000259" key="6">
    <source>
        <dbReference type="Pfam" id="PF18465"/>
    </source>
</evidence>
<sequence length="1164" mass="127931">MSSTSTSTSSVTPATGPSVYGAPNTKVPLPPVTAQRYHLTCRFCNVGCGYDVFVFPVGEEGGPAAGQNAIVYNYIDKVYDYNLQGHYADYTKPLYPLSANPPTAIPWIGEGMVSKTVTYDETTGTWKPVYILEIPSSECPVNQGNYSTRGGRNAKRIWSPFHDNAAGFRQYQTRIKEPLVRWSGQLQPVGWSYIIEVLAKVLKYYMDNETFPYPDPVGPGSLQVMAIRADHGGGQGGGIVSNLMPGLLLHMGVATPFVRFHYQVAFSLTEDALLELTGGNGTDTASMLDISITDVMVMYGINEYVTSTVNLIQHIFDNLRGVTQKRKATWFEPGEPTPPGKAIVVEARPSETAHATAAAVGCTLEQAMSGTCNVDSNGEPQVLVVLVNPGTDTLLINGVAAYIYQTYPDTVNYFVQQIYQGSSATTNGFNFVTDNYNLYTEYLQNLISQAGGLSNLLQQVSSETGVPVNIIQLMGDMLAKPKMGSNGTAYYKRVLIEFEKGVIWSGNYTPIYALGDLAVIVGATSGRPGTGISTGFGHQRGGAFPLPPPPPWYQDLNLPLNKGRMLWIQMSSYVPQQLKAQGMTVNAQNVANFITNFYNQYTKSLVPQIYQYNPVIDYLIYSGYGKVLWVFTAVPYKLTMAGGKLALAINHRAHLLQECVENVLSLGVPSQSESSIISSSPYYNTSAVSATIPNFPDADTYAEAVIGCLSGSNATPGALFVVGSDIILNQNQLFETAAHVLIPHAANHGETYELRWDGHDRRLRLVEPFMPPPGIAMPDVWVYAMIAYRIYQLYQSEGKQNSPQAQRLYNAFNPIWTSLSNNMKQNSTPLTLIPQYSENYFDYNWFGIYSDIWSNYVANAGSKIASVWPYGFFIPHAPFVFTPSQTQLYYLWLARTIGVQVPILGASCTGAVCSPSSMTREAVAQACSQGGTITLYGLVNYFEPVLHSKFRVEEITIDCNNAITVGNTVLPLITRDIIYVTPDQVQSMFGYSYDTLKAAVVNTLNPFPMPYVGIFGYAVQQQNKYKYWVNNGRWNIIFQSGWTDYQVPEIYSRVPFPIIAMNAQDASNEGLENGDIIMLYNDWGTLTGVVWISNTVAPGSVFVAMAYPTSPGANQLTTPTVDPVTDNQMVKWTWANIVKVGTLPAEVKQQITFAPVQFNIPSSS</sequence>
<dbReference type="GO" id="GO:0043546">
    <property type="term" value="F:molybdopterin cofactor binding"/>
    <property type="evidence" value="ECO:0007669"/>
    <property type="project" value="InterPro"/>
</dbReference>
<evidence type="ECO:0000256" key="4">
    <source>
        <dbReference type="SAM" id="MobiDB-lite"/>
    </source>
</evidence>
<evidence type="ECO:0000256" key="3">
    <source>
        <dbReference type="ARBA" id="ARBA00023014"/>
    </source>
</evidence>
<dbReference type="SUPFAM" id="SSF53706">
    <property type="entry name" value="Formate dehydrogenase/DMSO reductase, domains 1-3"/>
    <property type="match status" value="1"/>
</dbReference>
<evidence type="ECO:0000256" key="2">
    <source>
        <dbReference type="ARBA" id="ARBA00023004"/>
    </source>
</evidence>
<keyword evidence="1" id="KW-0479">Metal-binding</keyword>
<proteinExistence type="predicted"/>
<dbReference type="PANTHER" id="PTHR43105">
    <property type="entry name" value="RESPIRATORY NITRATE REDUCTASE"/>
    <property type="match status" value="1"/>
</dbReference>
<feature type="region of interest" description="Disordered" evidence="4">
    <location>
        <begin position="1"/>
        <end position="22"/>
    </location>
</feature>
<gene>
    <name evidence="7" type="ORF">KN1_02360</name>
</gene>
<dbReference type="RefSeq" id="WP_221288916.1">
    <property type="nucleotide sequence ID" value="NZ_AP024597.1"/>
</dbReference>
<evidence type="ECO:0000313" key="8">
    <source>
        <dbReference type="Proteomes" id="UP000825123"/>
    </source>
</evidence>
<dbReference type="Gene3D" id="3.40.228.10">
    <property type="entry name" value="Dimethylsulfoxide Reductase, domain 2"/>
    <property type="match status" value="1"/>
</dbReference>
<feature type="compositionally biased region" description="Low complexity" evidence="4">
    <location>
        <begin position="1"/>
        <end position="10"/>
    </location>
</feature>
<dbReference type="Gene3D" id="3.30.200.200">
    <property type="match status" value="1"/>
</dbReference>
<dbReference type="Gene3D" id="3.40.50.740">
    <property type="match status" value="1"/>
</dbReference>
<feature type="domain" description="Arsenite oxidase subunit AioA/Iodate reductase subunit IdrA 3Fe-4S cluster" evidence="6">
    <location>
        <begin position="41"/>
        <end position="75"/>
    </location>
</feature>
<dbReference type="GO" id="GO:0022904">
    <property type="term" value="P:respiratory electron transport chain"/>
    <property type="evidence" value="ECO:0007669"/>
    <property type="project" value="TreeGrafter"/>
</dbReference>
<dbReference type="PANTHER" id="PTHR43105:SF10">
    <property type="entry name" value="NADH-QUINONE OXIDOREDUCTASE SUBUNIT G"/>
    <property type="match status" value="1"/>
</dbReference>
<dbReference type="AlphaFoldDB" id="A0A8D5ZGL9"/>
<dbReference type="InterPro" id="IPR050123">
    <property type="entry name" value="Prok_molybdopt-oxidoreductase"/>
</dbReference>
<feature type="domain" description="Molybdopterin dinucleotide-binding" evidence="5">
    <location>
        <begin position="1029"/>
        <end position="1131"/>
    </location>
</feature>
<dbReference type="KEGG" id="csty:KN1_02360"/>
<dbReference type="GO" id="GO:0016020">
    <property type="term" value="C:membrane"/>
    <property type="evidence" value="ECO:0007669"/>
    <property type="project" value="TreeGrafter"/>
</dbReference>
<dbReference type="Proteomes" id="UP000825123">
    <property type="component" value="Chromosome"/>
</dbReference>
<protein>
    <recommendedName>
        <fullName evidence="9">Molybdopterin dinucleotide-binding protein</fullName>
    </recommendedName>
</protein>
<dbReference type="Pfam" id="PF01568">
    <property type="entry name" value="Molydop_binding"/>
    <property type="match status" value="1"/>
</dbReference>
<dbReference type="GO" id="GO:0051536">
    <property type="term" value="F:iron-sulfur cluster binding"/>
    <property type="evidence" value="ECO:0007669"/>
    <property type="project" value="UniProtKB-KW"/>
</dbReference>
<dbReference type="SUPFAM" id="SSF50692">
    <property type="entry name" value="ADC-like"/>
    <property type="match status" value="1"/>
</dbReference>
<dbReference type="InterPro" id="IPR009010">
    <property type="entry name" value="Asp_de-COase-like_dom_sf"/>
</dbReference>
<reference evidence="7 8" key="1">
    <citation type="submission" date="2021-04" db="EMBL/GenBank/DDBJ databases">
        <title>Complete genome sequence of Stygiolobus sp. KN-1.</title>
        <authorList>
            <person name="Nakamura K."/>
            <person name="Sakai H."/>
            <person name="Kurosawa N."/>
        </authorList>
    </citation>
    <scope>NUCLEOTIDE SEQUENCE [LARGE SCALE GENOMIC DNA]</scope>
    <source>
        <strain evidence="7 8">KN-1</strain>
    </source>
</reference>
<dbReference type="Gene3D" id="2.40.40.20">
    <property type="match status" value="1"/>
</dbReference>
<evidence type="ECO:0000256" key="1">
    <source>
        <dbReference type="ARBA" id="ARBA00022723"/>
    </source>
</evidence>